<protein>
    <submittedName>
        <fullName evidence="5">Sugar lactone lactonase YvrE</fullName>
    </submittedName>
</protein>
<feature type="domain" description="SMP-30/Gluconolactonase/LRE-like region" evidence="4">
    <location>
        <begin position="18"/>
        <end position="259"/>
    </location>
</feature>
<name>A0A7W7H0K6_9ACTN</name>
<dbReference type="Proteomes" id="UP000546162">
    <property type="component" value="Unassembled WGS sequence"/>
</dbReference>
<evidence type="ECO:0000313" key="6">
    <source>
        <dbReference type="Proteomes" id="UP000546162"/>
    </source>
</evidence>
<feature type="binding site" evidence="3">
    <location>
        <position position="200"/>
    </location>
    <ligand>
        <name>a divalent metal cation</name>
        <dbReference type="ChEBI" id="CHEBI:60240"/>
    </ligand>
</feature>
<feature type="binding site" evidence="3">
    <location>
        <position position="20"/>
    </location>
    <ligand>
        <name>a divalent metal cation</name>
        <dbReference type="ChEBI" id="CHEBI:60240"/>
    </ligand>
</feature>
<evidence type="ECO:0000256" key="1">
    <source>
        <dbReference type="ARBA" id="ARBA00008853"/>
    </source>
</evidence>
<dbReference type="InterPro" id="IPR005511">
    <property type="entry name" value="SMP-30"/>
</dbReference>
<keyword evidence="3" id="KW-0862">Zinc</keyword>
<dbReference type="Pfam" id="PF08450">
    <property type="entry name" value="SGL"/>
    <property type="match status" value="1"/>
</dbReference>
<proteinExistence type="inferred from homology"/>
<keyword evidence="3" id="KW-0479">Metal-binding</keyword>
<dbReference type="GO" id="GO:0019853">
    <property type="term" value="P:L-ascorbic acid biosynthetic process"/>
    <property type="evidence" value="ECO:0007669"/>
    <property type="project" value="TreeGrafter"/>
</dbReference>
<dbReference type="SUPFAM" id="SSF63829">
    <property type="entry name" value="Calcium-dependent phosphotriesterase"/>
    <property type="match status" value="1"/>
</dbReference>
<dbReference type="PRINTS" id="PR01790">
    <property type="entry name" value="SMP30FAMILY"/>
</dbReference>
<dbReference type="InterPro" id="IPR011042">
    <property type="entry name" value="6-blade_b-propeller_TolB-like"/>
</dbReference>
<feature type="binding site" evidence="3">
    <location>
        <position position="105"/>
    </location>
    <ligand>
        <name>substrate</name>
    </ligand>
</feature>
<dbReference type="InterPro" id="IPR013658">
    <property type="entry name" value="SGL"/>
</dbReference>
<dbReference type="EMBL" id="JACHNB010000001">
    <property type="protein sequence ID" value="MBB4741770.1"/>
    <property type="molecule type" value="Genomic_DNA"/>
</dbReference>
<accession>A0A7W7H0K6</accession>
<organism evidence="5 6">
    <name type="scientific">Actinoplanes octamycinicus</name>
    <dbReference type="NCBI Taxonomy" id="135948"/>
    <lineage>
        <taxon>Bacteria</taxon>
        <taxon>Bacillati</taxon>
        <taxon>Actinomycetota</taxon>
        <taxon>Actinomycetes</taxon>
        <taxon>Micromonosporales</taxon>
        <taxon>Micromonosporaceae</taxon>
        <taxon>Actinoplanes</taxon>
    </lineage>
</organism>
<dbReference type="PANTHER" id="PTHR10907:SF47">
    <property type="entry name" value="REGUCALCIN"/>
    <property type="match status" value="1"/>
</dbReference>
<dbReference type="AlphaFoldDB" id="A0A7W7H0K6"/>
<feature type="binding site" evidence="3">
    <location>
        <position position="152"/>
    </location>
    <ligand>
        <name>a divalent metal cation</name>
        <dbReference type="ChEBI" id="CHEBI:60240"/>
    </ligand>
</feature>
<evidence type="ECO:0000256" key="3">
    <source>
        <dbReference type="PIRSR" id="PIRSR605511-2"/>
    </source>
</evidence>
<dbReference type="Gene3D" id="2.120.10.30">
    <property type="entry name" value="TolB, C-terminal domain"/>
    <property type="match status" value="1"/>
</dbReference>
<dbReference type="GO" id="GO:0004341">
    <property type="term" value="F:gluconolactonase activity"/>
    <property type="evidence" value="ECO:0007669"/>
    <property type="project" value="TreeGrafter"/>
</dbReference>
<keyword evidence="6" id="KW-1185">Reference proteome</keyword>
<gene>
    <name evidence="5" type="ORF">BJY16_005229</name>
</gene>
<sequence length="288" mass="30067">MMTTAFTARPAGVEICALGEGPVWDGARQRLLWVDIDGGVVHQGALRDGRIAATGEWRFGAEVGAVAVAESGELLVAEREVLTRVAVDGTRTELARVLAPGSTSRLNDGAVDPAGRFLVGSLDPGQRSGTEVLVRFENGGLTTLDNDLILSNGLAWSPAGDRFYSIDTIPGVVHVRDYDPVTGAAGERRAAFRVGGGLPDGMCADADGNLWIAVWDGGRVECRTPSGVLVATVTVDAPQPTSVAFAGPDLDLLVITTARTEGFPGSGRLFTARVGVTGLPTAYWDPAR</sequence>
<comment type="similarity">
    <text evidence="1">Belongs to the SMP-30/CGR1 family.</text>
</comment>
<feature type="active site" description="Proton donor/acceptor" evidence="2">
    <location>
        <position position="200"/>
    </location>
</feature>
<reference evidence="5 6" key="1">
    <citation type="submission" date="2020-08" db="EMBL/GenBank/DDBJ databases">
        <title>Sequencing the genomes of 1000 actinobacteria strains.</title>
        <authorList>
            <person name="Klenk H.-P."/>
        </authorList>
    </citation>
    <scope>NUCLEOTIDE SEQUENCE [LARGE SCALE GENOMIC DNA]</scope>
    <source>
        <strain evidence="5 6">DSM 45809</strain>
    </source>
</reference>
<feature type="binding site" evidence="3">
    <location>
        <position position="107"/>
    </location>
    <ligand>
        <name>substrate</name>
    </ligand>
</feature>
<evidence type="ECO:0000313" key="5">
    <source>
        <dbReference type="EMBL" id="MBB4741770.1"/>
    </source>
</evidence>
<comment type="cofactor">
    <cofactor evidence="3">
        <name>Zn(2+)</name>
        <dbReference type="ChEBI" id="CHEBI:29105"/>
    </cofactor>
    <text evidence="3">Binds 1 divalent metal cation per subunit.</text>
</comment>
<comment type="caution">
    <text evidence="5">The sequence shown here is derived from an EMBL/GenBank/DDBJ whole genome shotgun (WGS) entry which is preliminary data.</text>
</comment>
<evidence type="ECO:0000259" key="4">
    <source>
        <dbReference type="Pfam" id="PF08450"/>
    </source>
</evidence>
<dbReference type="GO" id="GO:0005509">
    <property type="term" value="F:calcium ion binding"/>
    <property type="evidence" value="ECO:0007669"/>
    <property type="project" value="TreeGrafter"/>
</dbReference>
<dbReference type="PANTHER" id="PTHR10907">
    <property type="entry name" value="REGUCALCIN"/>
    <property type="match status" value="1"/>
</dbReference>
<evidence type="ECO:0000256" key="2">
    <source>
        <dbReference type="PIRSR" id="PIRSR605511-1"/>
    </source>
</evidence>